<feature type="domain" description="TonB-dependent receptor-like beta-barrel" evidence="11">
    <location>
        <begin position="442"/>
        <end position="957"/>
    </location>
</feature>
<evidence type="ECO:0000259" key="12">
    <source>
        <dbReference type="Pfam" id="PF07715"/>
    </source>
</evidence>
<keyword evidence="6 8" id="KW-0472">Membrane</keyword>
<keyword evidence="14" id="KW-1185">Reference proteome</keyword>
<dbReference type="SUPFAM" id="SSF49464">
    <property type="entry name" value="Carboxypeptidase regulatory domain-like"/>
    <property type="match status" value="1"/>
</dbReference>
<dbReference type="Pfam" id="PF00593">
    <property type="entry name" value="TonB_dep_Rec_b-barrel"/>
    <property type="match status" value="1"/>
</dbReference>
<evidence type="ECO:0000256" key="3">
    <source>
        <dbReference type="ARBA" id="ARBA00022452"/>
    </source>
</evidence>
<dbReference type="InterPro" id="IPR023997">
    <property type="entry name" value="TonB-dep_OMP_SusC/RagA_CS"/>
</dbReference>
<dbReference type="Pfam" id="PF13715">
    <property type="entry name" value="CarbopepD_reg_2"/>
    <property type="match status" value="1"/>
</dbReference>
<dbReference type="InterPro" id="IPR036942">
    <property type="entry name" value="Beta-barrel_TonB_sf"/>
</dbReference>
<evidence type="ECO:0000256" key="9">
    <source>
        <dbReference type="RuleBase" id="RU003357"/>
    </source>
</evidence>
<gene>
    <name evidence="13" type="ORF">CLV62_13729</name>
</gene>
<keyword evidence="7 8" id="KW-0998">Cell outer membrane</keyword>
<proteinExistence type="inferred from homology"/>
<evidence type="ECO:0000256" key="7">
    <source>
        <dbReference type="ARBA" id="ARBA00023237"/>
    </source>
</evidence>
<dbReference type="Gene3D" id="2.40.170.20">
    <property type="entry name" value="TonB-dependent receptor, beta-barrel domain"/>
    <property type="match status" value="1"/>
</dbReference>
<dbReference type="AlphaFoldDB" id="A0A2V3PL62"/>
<feature type="chain" id="PRO_5016020978" evidence="10">
    <location>
        <begin position="21"/>
        <end position="1005"/>
    </location>
</feature>
<keyword evidence="4 8" id="KW-0812">Transmembrane</keyword>
<dbReference type="GO" id="GO:0009279">
    <property type="term" value="C:cell outer membrane"/>
    <property type="evidence" value="ECO:0007669"/>
    <property type="project" value="UniProtKB-SubCell"/>
</dbReference>
<comment type="similarity">
    <text evidence="8 9">Belongs to the TonB-dependent receptor family.</text>
</comment>
<dbReference type="Gene3D" id="2.170.130.10">
    <property type="entry name" value="TonB-dependent receptor, plug domain"/>
    <property type="match status" value="1"/>
</dbReference>
<dbReference type="NCBIfam" id="TIGR04056">
    <property type="entry name" value="OMP_RagA_SusC"/>
    <property type="match status" value="1"/>
</dbReference>
<dbReference type="InterPro" id="IPR012910">
    <property type="entry name" value="Plug_dom"/>
</dbReference>
<dbReference type="Proteomes" id="UP000247973">
    <property type="component" value="Unassembled WGS sequence"/>
</dbReference>
<evidence type="ECO:0000256" key="4">
    <source>
        <dbReference type="ARBA" id="ARBA00022692"/>
    </source>
</evidence>
<dbReference type="InterPro" id="IPR000531">
    <property type="entry name" value="Beta-barrel_TonB"/>
</dbReference>
<evidence type="ECO:0000259" key="11">
    <source>
        <dbReference type="Pfam" id="PF00593"/>
    </source>
</evidence>
<keyword evidence="2 8" id="KW-0813">Transport</keyword>
<evidence type="ECO:0000256" key="1">
    <source>
        <dbReference type="ARBA" id="ARBA00004571"/>
    </source>
</evidence>
<dbReference type="RefSeq" id="WP_110312369.1">
    <property type="nucleotide sequence ID" value="NZ_QICL01000037.1"/>
</dbReference>
<name>A0A2V3PL62_9BACT</name>
<keyword evidence="5 9" id="KW-0798">TonB box</keyword>
<evidence type="ECO:0000256" key="2">
    <source>
        <dbReference type="ARBA" id="ARBA00022448"/>
    </source>
</evidence>
<evidence type="ECO:0000256" key="5">
    <source>
        <dbReference type="ARBA" id="ARBA00023077"/>
    </source>
</evidence>
<evidence type="ECO:0000256" key="6">
    <source>
        <dbReference type="ARBA" id="ARBA00023136"/>
    </source>
</evidence>
<evidence type="ECO:0000256" key="10">
    <source>
        <dbReference type="SAM" id="SignalP"/>
    </source>
</evidence>
<comment type="subcellular location">
    <subcellularLocation>
        <location evidence="1 8">Cell outer membrane</location>
        <topology evidence="1 8">Multi-pass membrane protein</topology>
    </subcellularLocation>
</comment>
<dbReference type="SUPFAM" id="SSF56935">
    <property type="entry name" value="Porins"/>
    <property type="match status" value="1"/>
</dbReference>
<dbReference type="FunFam" id="2.170.130.10:FF:000008">
    <property type="entry name" value="SusC/RagA family TonB-linked outer membrane protein"/>
    <property type="match status" value="1"/>
</dbReference>
<dbReference type="InterPro" id="IPR037066">
    <property type="entry name" value="Plug_dom_sf"/>
</dbReference>
<feature type="domain" description="TonB-dependent receptor plug" evidence="12">
    <location>
        <begin position="112"/>
        <end position="220"/>
    </location>
</feature>
<dbReference type="NCBIfam" id="TIGR04057">
    <property type="entry name" value="SusC_RagA_signa"/>
    <property type="match status" value="1"/>
</dbReference>
<accession>A0A2V3PL62</accession>
<dbReference type="Pfam" id="PF07715">
    <property type="entry name" value="Plug"/>
    <property type="match status" value="1"/>
</dbReference>
<evidence type="ECO:0000313" key="13">
    <source>
        <dbReference type="EMBL" id="PXV59363.1"/>
    </source>
</evidence>
<protein>
    <submittedName>
        <fullName evidence="13">TonB-linked SusC/RagA family outer membrane protein</fullName>
    </submittedName>
</protein>
<dbReference type="PROSITE" id="PS52016">
    <property type="entry name" value="TONB_DEPENDENT_REC_3"/>
    <property type="match status" value="1"/>
</dbReference>
<dbReference type="OrthoDB" id="1109192at2"/>
<comment type="caution">
    <text evidence="13">The sequence shown here is derived from an EMBL/GenBank/DDBJ whole genome shotgun (WGS) entry which is preliminary data.</text>
</comment>
<dbReference type="InterPro" id="IPR039426">
    <property type="entry name" value="TonB-dep_rcpt-like"/>
</dbReference>
<reference evidence="13 14" key="1">
    <citation type="submission" date="2018-03" db="EMBL/GenBank/DDBJ databases">
        <title>Genomic Encyclopedia of Archaeal and Bacterial Type Strains, Phase II (KMG-II): from individual species to whole genera.</title>
        <authorList>
            <person name="Goeker M."/>
        </authorList>
    </citation>
    <scope>NUCLEOTIDE SEQUENCE [LARGE SCALE GENOMIC DNA]</scope>
    <source>
        <strain evidence="13 14">DSM 100214</strain>
    </source>
</reference>
<organism evidence="13 14">
    <name type="scientific">Dysgonomonas alginatilytica</name>
    <dbReference type="NCBI Taxonomy" id="1605892"/>
    <lineage>
        <taxon>Bacteria</taxon>
        <taxon>Pseudomonadati</taxon>
        <taxon>Bacteroidota</taxon>
        <taxon>Bacteroidia</taxon>
        <taxon>Bacteroidales</taxon>
        <taxon>Dysgonomonadaceae</taxon>
        <taxon>Dysgonomonas</taxon>
    </lineage>
</organism>
<keyword evidence="3 8" id="KW-1134">Transmembrane beta strand</keyword>
<dbReference type="InterPro" id="IPR008969">
    <property type="entry name" value="CarboxyPept-like_regulatory"/>
</dbReference>
<sequence>MLKKALFIMFLSLTSITLLAQQIKTISGVVTDAATGEALIGVAIQEPGTSNGTASDLDGNYTLNVKGDRISFSYVGYKSQVLTVQNASTLNVKLLSDSELDEVIVVGYTSQKKREVLGSLTNVKSKELTQLPVSNTTEALQGRVAGVQVTNTSGAPGSGATIRIRGAGSINSSNDPLYIIDGIPASNGLNSVIPTDIESISVLKDASASAIYGSRANNGIVLITTKKGKKGKAKVSYNGQFGAQVHGSLTEMANTSQYINIYNAAAKNDGRELLEGKWLRDDFANVNHLEEVFQTALMTIHDVSVSGANDKFNYLASGSYYNQEGIIKNSKFEKFTGSTNLGYQATKWLKIGLSANAGKSTTDIVPSSGDGYGNSEGGSVVRYAFMRNPAIPVYDKSGKFVDKPSEYFGHPMYDTFFGEGYNPLGVAEMADRKRDETMVLSKLNVEVKLPYNTIWNNNFGIDYKKSELSAYNRTWGTGDRINNPSSRSFNNNEELGWTLNSVLSNTHTFNEAHRLTSMIGTEAIRYNGTSKDGGTNKDGELQYSADYASSLLSFFGKVDYNYNYKYYLSALIRHDGSSRFAEGNRWGTFYALSAGWDVNEEEFFKPLTPVVNLMKLRAGWGAVGNQEIGLYAFVDKFMPYANYPFGGNPSLGYTQTQLGNTDLQWETSKQLNLGLDMAFLDGEYGFSADYYHKVTKDLLIKAPLPPSIGNAAPFWMNSGEILNEGVDLEVYMRKQYKNAGFSIALNWGYLKNEVLKVNAPISGGRVDTGIDAKLIEEGYSLGSYYLYEMDGIFQNESEIVRSAYQGANIQPGDVKYKDLNGDGVIDEKDRRHIGSSIPNQTLGLNLQGNLSNWDVSIFFQGAFGNEIYNQIGHETEGFYRGFNVTKDYYDNYWRGEGTSNTHPRASWNAKSNNVMVSSRFLEDASYLRLKNLQVGYTFALKSKLISNFRVFGSATNLLTFTKYSGLDPEMTVSANASGEGDRSNGIDWGTYPVAKTFTLGVNLTF</sequence>
<evidence type="ECO:0000256" key="8">
    <source>
        <dbReference type="PROSITE-ProRule" id="PRU01360"/>
    </source>
</evidence>
<dbReference type="Gene3D" id="2.60.40.1120">
    <property type="entry name" value="Carboxypeptidase-like, regulatory domain"/>
    <property type="match status" value="1"/>
</dbReference>
<evidence type="ECO:0000313" key="14">
    <source>
        <dbReference type="Proteomes" id="UP000247973"/>
    </source>
</evidence>
<keyword evidence="10" id="KW-0732">Signal</keyword>
<dbReference type="EMBL" id="QICL01000037">
    <property type="protein sequence ID" value="PXV59363.1"/>
    <property type="molecule type" value="Genomic_DNA"/>
</dbReference>
<feature type="signal peptide" evidence="10">
    <location>
        <begin position="1"/>
        <end position="20"/>
    </location>
</feature>
<dbReference type="InterPro" id="IPR023996">
    <property type="entry name" value="TonB-dep_OMP_SusC/RagA"/>
</dbReference>